<organism evidence="9 10">
    <name type="scientific">Rhodamnia argentea</name>
    <dbReference type="NCBI Taxonomy" id="178133"/>
    <lineage>
        <taxon>Eukaryota</taxon>
        <taxon>Viridiplantae</taxon>
        <taxon>Streptophyta</taxon>
        <taxon>Embryophyta</taxon>
        <taxon>Tracheophyta</taxon>
        <taxon>Spermatophyta</taxon>
        <taxon>Magnoliopsida</taxon>
        <taxon>eudicotyledons</taxon>
        <taxon>Gunneridae</taxon>
        <taxon>Pentapetalae</taxon>
        <taxon>rosids</taxon>
        <taxon>malvids</taxon>
        <taxon>Myrtales</taxon>
        <taxon>Myrtaceae</taxon>
        <taxon>Myrtoideae</taxon>
        <taxon>Myrteae</taxon>
        <taxon>Australasian group</taxon>
        <taxon>Rhodamnia</taxon>
    </lineage>
</organism>
<feature type="domain" description="HTH myb-type" evidence="8">
    <location>
        <begin position="1"/>
        <end position="34"/>
    </location>
</feature>
<keyword evidence="9" id="KW-1185">Reference proteome</keyword>
<keyword evidence="3" id="KW-0805">Transcription regulation</keyword>
<name>A0A8B8MWY0_9MYRT</name>
<dbReference type="GO" id="GO:0005634">
    <property type="term" value="C:nucleus"/>
    <property type="evidence" value="ECO:0007669"/>
    <property type="project" value="UniProtKB-SubCell"/>
</dbReference>
<evidence type="ECO:0000259" key="8">
    <source>
        <dbReference type="PROSITE" id="PS51294"/>
    </source>
</evidence>
<protein>
    <submittedName>
        <fullName evidence="10">Transcription factor MYB119-like</fullName>
    </submittedName>
</protein>
<evidence type="ECO:0000256" key="5">
    <source>
        <dbReference type="ARBA" id="ARBA00023163"/>
    </source>
</evidence>
<dbReference type="GO" id="GO:0003677">
    <property type="term" value="F:DNA binding"/>
    <property type="evidence" value="ECO:0007669"/>
    <property type="project" value="UniProtKB-KW"/>
</dbReference>
<reference evidence="10" key="1">
    <citation type="submission" date="2025-08" db="UniProtKB">
        <authorList>
            <consortium name="RefSeq"/>
        </authorList>
    </citation>
    <scope>IDENTIFICATION</scope>
    <source>
        <tissue evidence="10">Leaf</tissue>
    </source>
</reference>
<gene>
    <name evidence="10" type="primary">LOC115728419</name>
</gene>
<dbReference type="Pfam" id="PF00249">
    <property type="entry name" value="Myb_DNA-binding"/>
    <property type="match status" value="1"/>
</dbReference>
<keyword evidence="2" id="KW-0677">Repeat</keyword>
<dbReference type="AlphaFoldDB" id="A0A8B8MWY0"/>
<dbReference type="Gene3D" id="1.10.10.60">
    <property type="entry name" value="Homeodomain-like"/>
    <property type="match status" value="1"/>
</dbReference>
<dbReference type="RefSeq" id="XP_030514612.1">
    <property type="nucleotide sequence ID" value="XM_030658752.1"/>
</dbReference>
<evidence type="ECO:0000256" key="6">
    <source>
        <dbReference type="ARBA" id="ARBA00023242"/>
    </source>
</evidence>
<dbReference type="InterPro" id="IPR009057">
    <property type="entry name" value="Homeodomain-like_sf"/>
</dbReference>
<evidence type="ECO:0000256" key="4">
    <source>
        <dbReference type="ARBA" id="ARBA00023125"/>
    </source>
</evidence>
<dbReference type="PROSITE" id="PS51294">
    <property type="entry name" value="HTH_MYB"/>
    <property type="match status" value="1"/>
</dbReference>
<evidence type="ECO:0000256" key="2">
    <source>
        <dbReference type="ARBA" id="ARBA00022737"/>
    </source>
</evidence>
<keyword evidence="5" id="KW-0804">Transcription</keyword>
<accession>A0A8B8MWY0</accession>
<dbReference type="CDD" id="cd00167">
    <property type="entry name" value="SANT"/>
    <property type="match status" value="1"/>
</dbReference>
<sequence>MRIGNKWADIAKILSGTTDNNIKNRWNATKRKQLSQRKFLPNNDDSNLLQDYIKSVTTPSPPERSALACGGDHKTVKQSLSLSTTAISHGSDVQPKAVKRPQQAPNHHYHSQSLLLAQRPASNYVSFPMVDGNENLGFY</sequence>
<dbReference type="InterPro" id="IPR051953">
    <property type="entry name" value="Plant_SW-associated_TFs"/>
</dbReference>
<dbReference type="PANTHER" id="PTHR47997:SF75">
    <property type="entry name" value="MYB DOMAIN PROTEIN 55"/>
    <property type="match status" value="1"/>
</dbReference>
<evidence type="ECO:0000256" key="7">
    <source>
        <dbReference type="SAM" id="MobiDB-lite"/>
    </source>
</evidence>
<dbReference type="KEGG" id="rarg:115728419"/>
<dbReference type="SUPFAM" id="SSF46689">
    <property type="entry name" value="Homeodomain-like"/>
    <property type="match status" value="1"/>
</dbReference>
<keyword evidence="4" id="KW-0238">DNA-binding</keyword>
<evidence type="ECO:0000313" key="9">
    <source>
        <dbReference type="Proteomes" id="UP000827889"/>
    </source>
</evidence>
<dbReference type="Proteomes" id="UP000827889">
    <property type="component" value="Chromosome 3"/>
</dbReference>
<dbReference type="InterPro" id="IPR001005">
    <property type="entry name" value="SANT/Myb"/>
</dbReference>
<dbReference type="InterPro" id="IPR017930">
    <property type="entry name" value="Myb_dom"/>
</dbReference>
<feature type="region of interest" description="Disordered" evidence="7">
    <location>
        <begin position="85"/>
        <end position="110"/>
    </location>
</feature>
<evidence type="ECO:0000256" key="3">
    <source>
        <dbReference type="ARBA" id="ARBA00023015"/>
    </source>
</evidence>
<dbReference type="PANTHER" id="PTHR47997">
    <property type="entry name" value="MYB DOMAIN PROTEIN 55"/>
    <property type="match status" value="1"/>
</dbReference>
<evidence type="ECO:0000313" key="10">
    <source>
        <dbReference type="RefSeq" id="XP_030514612.1"/>
    </source>
</evidence>
<evidence type="ECO:0000256" key="1">
    <source>
        <dbReference type="ARBA" id="ARBA00004123"/>
    </source>
</evidence>
<comment type="subcellular location">
    <subcellularLocation>
        <location evidence="1">Nucleus</location>
    </subcellularLocation>
</comment>
<dbReference type="GeneID" id="115728419"/>
<dbReference type="OrthoDB" id="1304099at2759"/>
<keyword evidence="6" id="KW-0539">Nucleus</keyword>
<proteinExistence type="predicted"/>